<dbReference type="Gene3D" id="1.10.490.10">
    <property type="entry name" value="Globins"/>
    <property type="match status" value="1"/>
</dbReference>
<evidence type="ECO:0000259" key="3">
    <source>
        <dbReference type="PROSITE" id="PS50111"/>
    </source>
</evidence>
<feature type="domain" description="Methyl-accepting transducer" evidence="3">
    <location>
        <begin position="184"/>
        <end position="417"/>
    </location>
</feature>
<dbReference type="InterPro" id="IPR039379">
    <property type="entry name" value="Protoglobin_sensor_dom"/>
</dbReference>
<keyword evidence="1 2" id="KW-0807">Transducer</keyword>
<dbReference type="RefSeq" id="WP_241367378.1">
    <property type="nucleotide sequence ID" value="NZ_JAKZFC010000001.1"/>
</dbReference>
<dbReference type="Pfam" id="PF00015">
    <property type="entry name" value="MCPsignal"/>
    <property type="match status" value="1"/>
</dbReference>
<dbReference type="EMBL" id="JAKZFC010000001">
    <property type="protein sequence ID" value="MCH7320356.1"/>
    <property type="molecule type" value="Genomic_DNA"/>
</dbReference>
<evidence type="ECO:0000313" key="5">
    <source>
        <dbReference type="Proteomes" id="UP001316087"/>
    </source>
</evidence>
<dbReference type="Proteomes" id="UP001316087">
    <property type="component" value="Unassembled WGS sequence"/>
</dbReference>
<dbReference type="Pfam" id="PF11563">
    <property type="entry name" value="Protoglobin"/>
    <property type="match status" value="1"/>
</dbReference>
<dbReference type="CDD" id="cd01068">
    <property type="entry name" value="globin_sensor"/>
    <property type="match status" value="1"/>
</dbReference>
<evidence type="ECO:0000313" key="4">
    <source>
        <dbReference type="EMBL" id="MCH7320356.1"/>
    </source>
</evidence>
<dbReference type="InterPro" id="IPR012292">
    <property type="entry name" value="Globin/Proto"/>
</dbReference>
<name>A0ABS9U7P0_9BACL</name>
<sequence>MFSFKKKSTVTKYEEVDFQNVGIFITDPDRLAQMQIIGLNMEDLKLLRTIKPFVEVRILEVVQAFYSTIEVVPQFREIISQNSTSERLRQTLRHHIVEMLEGRIDDHYLENRRKVSLMHVRIGLSTKWYLASFQKLEASLRRIVYSLELNSEQKQKMIDAIGRACNFEQQLVLEEYELVSAAIQQQRQEQIKQEVKSIVGDISRDLELQSRDTNDTVFTMIDNTKTVDHYVHNSIEAATDTKIASKEGYEQMLLITKQSKEINEKTVEMSRMVEALNNSSTEIYAVIEIVKGIAGQTNLLALNSAIEAARAGEHGKGFAVVADEVRKLADQTKTSVEQIAGLIAVSGNVTNEVIVAIHHIQELVQNGISQNEHSLVAFDKISTAVDLTINDFEHVGKQVRELKHIVETIGESTKSLEHAASKLEETIQTF</sequence>
<gene>
    <name evidence="4" type="ORF">LZ480_00530</name>
</gene>
<dbReference type="PANTHER" id="PTHR32089">
    <property type="entry name" value="METHYL-ACCEPTING CHEMOTAXIS PROTEIN MCPB"/>
    <property type="match status" value="1"/>
</dbReference>
<comment type="caution">
    <text evidence="4">The sequence shown here is derived from an EMBL/GenBank/DDBJ whole genome shotgun (WGS) entry which is preliminary data.</text>
</comment>
<dbReference type="PANTHER" id="PTHR32089:SF112">
    <property type="entry name" value="LYSOZYME-LIKE PROTEIN-RELATED"/>
    <property type="match status" value="1"/>
</dbReference>
<accession>A0ABS9U7P0</accession>
<evidence type="ECO:0000256" key="1">
    <source>
        <dbReference type="ARBA" id="ARBA00023224"/>
    </source>
</evidence>
<dbReference type="PROSITE" id="PS50111">
    <property type="entry name" value="CHEMOTAXIS_TRANSDUC_2"/>
    <property type="match status" value="1"/>
</dbReference>
<protein>
    <submittedName>
        <fullName evidence="4">Globin-coupled sensor protein</fullName>
    </submittedName>
</protein>
<dbReference type="Gene3D" id="1.10.287.950">
    <property type="entry name" value="Methyl-accepting chemotaxis protein"/>
    <property type="match status" value="1"/>
</dbReference>
<reference evidence="4 5" key="1">
    <citation type="submission" date="2022-03" db="EMBL/GenBank/DDBJ databases">
        <authorList>
            <person name="Jo J.-H."/>
            <person name="Im W.-T."/>
        </authorList>
    </citation>
    <scope>NUCLEOTIDE SEQUENCE [LARGE SCALE GENOMIC DNA]</scope>
    <source>
        <strain evidence="4 5">MA9</strain>
    </source>
</reference>
<dbReference type="InterPro" id="IPR044398">
    <property type="entry name" value="Globin-sensor_dom"/>
</dbReference>
<keyword evidence="5" id="KW-1185">Reference proteome</keyword>
<dbReference type="SMART" id="SM00283">
    <property type="entry name" value="MA"/>
    <property type="match status" value="1"/>
</dbReference>
<dbReference type="InterPro" id="IPR009050">
    <property type="entry name" value="Globin-like_sf"/>
</dbReference>
<proteinExistence type="predicted"/>
<organism evidence="4 5">
    <name type="scientific">Solibacillus palustris</name>
    <dbReference type="NCBI Taxonomy" id="2908203"/>
    <lineage>
        <taxon>Bacteria</taxon>
        <taxon>Bacillati</taxon>
        <taxon>Bacillota</taxon>
        <taxon>Bacilli</taxon>
        <taxon>Bacillales</taxon>
        <taxon>Caryophanaceae</taxon>
        <taxon>Solibacillus</taxon>
    </lineage>
</organism>
<dbReference type="SUPFAM" id="SSF58104">
    <property type="entry name" value="Methyl-accepting chemotaxis protein (MCP) signaling domain"/>
    <property type="match status" value="1"/>
</dbReference>
<dbReference type="SUPFAM" id="SSF46458">
    <property type="entry name" value="Globin-like"/>
    <property type="match status" value="1"/>
</dbReference>
<evidence type="ECO:0000256" key="2">
    <source>
        <dbReference type="PROSITE-ProRule" id="PRU00284"/>
    </source>
</evidence>
<dbReference type="InterPro" id="IPR004089">
    <property type="entry name" value="MCPsignal_dom"/>
</dbReference>